<reference evidence="2" key="1">
    <citation type="journal article" date="2010" name="Nat. Biotechnol.">
        <title>Draft genome sequence of the oilseed species Ricinus communis.</title>
        <authorList>
            <person name="Chan A.P."/>
            <person name="Crabtree J."/>
            <person name="Zhao Q."/>
            <person name="Lorenzi H."/>
            <person name="Orvis J."/>
            <person name="Puiu D."/>
            <person name="Melake-Berhan A."/>
            <person name="Jones K.M."/>
            <person name="Redman J."/>
            <person name="Chen G."/>
            <person name="Cahoon E.B."/>
            <person name="Gedil M."/>
            <person name="Stanke M."/>
            <person name="Haas B.J."/>
            <person name="Wortman J.R."/>
            <person name="Fraser-Liggett C.M."/>
            <person name="Ravel J."/>
            <person name="Rabinowicz P.D."/>
        </authorList>
    </citation>
    <scope>NUCLEOTIDE SEQUENCE [LARGE SCALE GENOMIC DNA]</scope>
    <source>
        <strain evidence="2">cv. Hale</strain>
    </source>
</reference>
<dbReference type="CDD" id="cd09117">
    <property type="entry name" value="PLDc_Bfil_DEXD_like"/>
    <property type="match status" value="1"/>
</dbReference>
<gene>
    <name evidence="1" type="ORF">RCOM_2137900</name>
</gene>
<proteinExistence type="predicted"/>
<dbReference type="AlphaFoldDB" id="B9TQ69"/>
<name>B9TQ69_RICCO</name>
<feature type="non-terminal residue" evidence="1">
    <location>
        <position position="1"/>
    </location>
</feature>
<keyword evidence="2" id="KW-1185">Reference proteome</keyword>
<evidence type="ECO:0008006" key="3">
    <source>
        <dbReference type="Google" id="ProtNLM"/>
    </source>
</evidence>
<dbReference type="Proteomes" id="UP000008311">
    <property type="component" value="Unassembled WGS sequence"/>
</dbReference>
<dbReference type="EMBL" id="EQ998122">
    <property type="protein sequence ID" value="EEF21995.1"/>
    <property type="molecule type" value="Genomic_DNA"/>
</dbReference>
<protein>
    <recommendedName>
        <fullName evidence="3">Phospholipase D-like domain-containing protein</fullName>
    </recommendedName>
</protein>
<feature type="non-terminal residue" evidence="1">
    <location>
        <position position="185"/>
    </location>
</feature>
<evidence type="ECO:0000313" key="2">
    <source>
        <dbReference type="Proteomes" id="UP000008311"/>
    </source>
</evidence>
<dbReference type="InParanoid" id="B9TQ69"/>
<organism evidence="1 2">
    <name type="scientific">Ricinus communis</name>
    <name type="common">Castor bean</name>
    <dbReference type="NCBI Taxonomy" id="3988"/>
    <lineage>
        <taxon>Eukaryota</taxon>
        <taxon>Viridiplantae</taxon>
        <taxon>Streptophyta</taxon>
        <taxon>Embryophyta</taxon>
        <taxon>Tracheophyta</taxon>
        <taxon>Spermatophyta</taxon>
        <taxon>Magnoliopsida</taxon>
        <taxon>eudicotyledons</taxon>
        <taxon>Gunneridae</taxon>
        <taxon>Pentapetalae</taxon>
        <taxon>rosids</taxon>
        <taxon>fabids</taxon>
        <taxon>Malpighiales</taxon>
        <taxon>Euphorbiaceae</taxon>
        <taxon>Acalyphoideae</taxon>
        <taxon>Acalypheae</taxon>
        <taxon>Ricinus</taxon>
    </lineage>
</organism>
<dbReference type="Gene3D" id="3.30.870.10">
    <property type="entry name" value="Endonuclease Chain A"/>
    <property type="match status" value="1"/>
</dbReference>
<evidence type="ECO:0000313" key="1">
    <source>
        <dbReference type="EMBL" id="EEF21995.1"/>
    </source>
</evidence>
<sequence>VARACQYSTLKRGIRLKVLYKARAIRESIKVVFSDVASDRFAIVGFIGPTPLEWIANPEGVTVYCWPRAGGTHPAGIDALIAAGAKVYFTNRLHSKVFHSSTGGTVLGSANLSANALAEGSLVETAVYLPTGAFSIAKQLDELTDSVPMDHPRFGEIFAEFRRQHVAFCQRNPDEPSPRGTRSKQ</sequence>
<accession>B9TQ69</accession>